<dbReference type="InterPro" id="IPR038721">
    <property type="entry name" value="IS701-like_DDE_dom"/>
</dbReference>
<name>A0ABV8HG96_9ACTN</name>
<dbReference type="PANTHER" id="PTHR33627:SF1">
    <property type="entry name" value="TRANSPOSASE"/>
    <property type="match status" value="1"/>
</dbReference>
<evidence type="ECO:0000259" key="2">
    <source>
        <dbReference type="Pfam" id="PF13546"/>
    </source>
</evidence>
<dbReference type="Proteomes" id="UP001595765">
    <property type="component" value="Unassembled WGS sequence"/>
</dbReference>
<protein>
    <submittedName>
        <fullName evidence="3">IS701 family transposase</fullName>
    </submittedName>
</protein>
<evidence type="ECO:0000313" key="3">
    <source>
        <dbReference type="EMBL" id="MFC4029882.1"/>
    </source>
</evidence>
<feature type="region of interest" description="Disordered" evidence="1">
    <location>
        <begin position="231"/>
        <end position="285"/>
    </location>
</feature>
<evidence type="ECO:0000313" key="4">
    <source>
        <dbReference type="Proteomes" id="UP001595765"/>
    </source>
</evidence>
<dbReference type="InterPro" id="IPR039365">
    <property type="entry name" value="IS701-like"/>
</dbReference>
<evidence type="ECO:0000256" key="1">
    <source>
        <dbReference type="SAM" id="MobiDB-lite"/>
    </source>
</evidence>
<reference evidence="4" key="1">
    <citation type="journal article" date="2019" name="Int. J. Syst. Evol. Microbiol.">
        <title>The Global Catalogue of Microorganisms (GCM) 10K type strain sequencing project: providing services to taxonomists for standard genome sequencing and annotation.</title>
        <authorList>
            <consortium name="The Broad Institute Genomics Platform"/>
            <consortium name="The Broad Institute Genome Sequencing Center for Infectious Disease"/>
            <person name="Wu L."/>
            <person name="Ma J."/>
        </authorList>
    </citation>
    <scope>NUCLEOTIDE SEQUENCE [LARGE SCALE GENOMIC DNA]</scope>
    <source>
        <strain evidence="4">CGMCC 4.7237</strain>
    </source>
</reference>
<dbReference type="Pfam" id="PF13546">
    <property type="entry name" value="DDE_5"/>
    <property type="match status" value="1"/>
</dbReference>
<sequence length="384" mass="42218">MPLHADAAFDEAALAEFAGEMFSSLPRLDQRRWAEAYLTGLVIVNGKKLVRRIAGDIVSPEAHQSIQQFINRSPWEWEPVRASLALYVQTVRPPQAWVLSRVAIAKRGSSSVGVARRFVPEAGRMVNCQLALTVSLADESASLPVDWRIHLPSRWRSDYDLRHGAYIPDDVQGASETAELLSMVEDMARRPGVAQVPVVADVRQWSDAGALLLGLADRNLEYVLEVDDWQQVAGGPRPTDGAAVRHPVPSPSRVSGAADGPVPISSSIRRLPPGDGSRRPDGAPVRVLTEMRPGGLPRRTWVTNMYDRHVDKVLGHARLTAQGPAVTRHLGARFGLCDFQGRSFRGWHHHVTMVSAAYVFHRLGWQRTPYLSTGRSPSPADACP</sequence>
<comment type="caution">
    <text evidence="3">The sequence shown here is derived from an EMBL/GenBank/DDBJ whole genome shotgun (WGS) entry which is preliminary data.</text>
</comment>
<organism evidence="3 4">
    <name type="scientific">Streptomyces polygonati</name>
    <dbReference type="NCBI Taxonomy" id="1617087"/>
    <lineage>
        <taxon>Bacteria</taxon>
        <taxon>Bacillati</taxon>
        <taxon>Actinomycetota</taxon>
        <taxon>Actinomycetes</taxon>
        <taxon>Kitasatosporales</taxon>
        <taxon>Streptomycetaceae</taxon>
        <taxon>Streptomyces</taxon>
    </lineage>
</organism>
<gene>
    <name evidence="3" type="ORF">ACFO3J_00185</name>
</gene>
<accession>A0ABV8HG96</accession>
<keyword evidence="4" id="KW-1185">Reference proteome</keyword>
<dbReference type="PANTHER" id="PTHR33627">
    <property type="entry name" value="TRANSPOSASE"/>
    <property type="match status" value="1"/>
</dbReference>
<dbReference type="EMBL" id="JBHSBB010000001">
    <property type="protein sequence ID" value="MFC4029882.1"/>
    <property type="molecule type" value="Genomic_DNA"/>
</dbReference>
<dbReference type="RefSeq" id="WP_386424473.1">
    <property type="nucleotide sequence ID" value="NZ_JBHSBB010000001.1"/>
</dbReference>
<proteinExistence type="predicted"/>
<feature type="domain" description="Transposase IS701-like DDE" evidence="2">
    <location>
        <begin position="20"/>
        <end position="232"/>
    </location>
</feature>